<reference evidence="1 2" key="1">
    <citation type="submission" date="2020-10" db="EMBL/GenBank/DDBJ databases">
        <title>Eggerthella sp. nov., isolated from human feces.</title>
        <authorList>
            <person name="Yajun G."/>
        </authorList>
    </citation>
    <scope>NUCLEOTIDE SEQUENCE [LARGE SCALE GENOMIC DNA]</scope>
    <source>
        <strain evidence="1 2">HF-1101</strain>
    </source>
</reference>
<proteinExistence type="predicted"/>
<evidence type="ECO:0000313" key="2">
    <source>
        <dbReference type="Proteomes" id="UP000478463"/>
    </source>
</evidence>
<dbReference type="Proteomes" id="UP000478463">
    <property type="component" value="Chromosome"/>
</dbReference>
<dbReference type="RefSeq" id="WP_160942488.1">
    <property type="nucleotide sequence ID" value="NZ_CP063310.1"/>
</dbReference>
<dbReference type="EMBL" id="CP063310">
    <property type="protein sequence ID" value="QOS66728.1"/>
    <property type="molecule type" value="Genomic_DNA"/>
</dbReference>
<gene>
    <name evidence="1" type="ORF">GS424_009125</name>
</gene>
<organism evidence="1 2">
    <name type="scientific">Eggerthella guodeyinii</name>
    <dbReference type="NCBI Taxonomy" id="2690837"/>
    <lineage>
        <taxon>Bacteria</taxon>
        <taxon>Bacillati</taxon>
        <taxon>Actinomycetota</taxon>
        <taxon>Coriobacteriia</taxon>
        <taxon>Eggerthellales</taxon>
        <taxon>Eggerthellaceae</taxon>
        <taxon>Eggerthella</taxon>
    </lineage>
</organism>
<accession>A0A6L7ISV6</accession>
<sequence length="131" mass="14905">MNIVENYKLIYDGAGMHEILGLAKSQTYANAAKQADSKALAEYFLDRVRFDRDFRTKYSIDTGSFNMSVSKSDSNIARQIDHIHENCGQEIRSKWAKPQLSDKEVVDALYADRIEKELAKISDKVDVVMPL</sequence>
<dbReference type="KEGG" id="egd:GS424_009125"/>
<evidence type="ECO:0000313" key="1">
    <source>
        <dbReference type="EMBL" id="QOS66728.1"/>
    </source>
</evidence>
<dbReference type="AlphaFoldDB" id="A0A6L7ISV6"/>
<protein>
    <submittedName>
        <fullName evidence="1">Uncharacterized protein</fullName>
    </submittedName>
</protein>
<name>A0A6L7ISV6_9ACTN</name>